<dbReference type="GeneTree" id="ENSGT00940000160015"/>
<dbReference type="InterPro" id="IPR000742">
    <property type="entry name" value="EGF"/>
</dbReference>
<comment type="caution">
    <text evidence="7">Lacks conserved residue(s) required for the propagation of feature annotation.</text>
</comment>
<name>K7FT59_PELSI</name>
<dbReference type="OMA" id="PGWRRVH"/>
<evidence type="ECO:0000256" key="7">
    <source>
        <dbReference type="PROSITE-ProRule" id="PRU00076"/>
    </source>
</evidence>
<dbReference type="InterPro" id="IPR001881">
    <property type="entry name" value="EGF-like_Ca-bd_dom"/>
</dbReference>
<keyword evidence="5" id="KW-0175">Coiled coil</keyword>
<keyword evidence="2 8" id="KW-0732">Signal</keyword>
<keyword evidence="6 7" id="KW-1015">Disulfide bond</keyword>
<dbReference type="PANTHER" id="PTHR14949">
    <property type="entry name" value="EGF-LIKE-DOMAIN, MULTIPLE 7, 8"/>
    <property type="match status" value="1"/>
</dbReference>
<dbReference type="PROSITE" id="PS01186">
    <property type="entry name" value="EGF_2"/>
    <property type="match status" value="1"/>
</dbReference>
<dbReference type="PROSITE" id="PS50026">
    <property type="entry name" value="EGF_3"/>
    <property type="match status" value="1"/>
</dbReference>
<dbReference type="GO" id="GO:0005576">
    <property type="term" value="C:extracellular region"/>
    <property type="evidence" value="ECO:0007669"/>
    <property type="project" value="TreeGrafter"/>
</dbReference>
<evidence type="ECO:0000256" key="6">
    <source>
        <dbReference type="ARBA" id="ARBA00023157"/>
    </source>
</evidence>
<dbReference type="Pfam" id="PF14670">
    <property type="entry name" value="FXa_inhibition"/>
    <property type="match status" value="1"/>
</dbReference>
<feature type="domain" description="EMI" evidence="10">
    <location>
        <begin position="26"/>
        <end position="104"/>
    </location>
</feature>
<keyword evidence="4" id="KW-0106">Calcium</keyword>
<evidence type="ECO:0000256" key="4">
    <source>
        <dbReference type="ARBA" id="ARBA00022837"/>
    </source>
</evidence>
<dbReference type="OrthoDB" id="155976at2759"/>
<sequence>MQTILCLLTGFVLLGVTSTEHFARSGRRVCTAAVQNRAVPYVESYVQPVYQPYLTTCQGYRLCSTYRTTYKVAYRQAFQRLSQPVYMCCPGWRRASAHAVGCSKAICRLPCQHGGSCSAPDRCTCPAGWMGKSCQTDVDECAGRSHGCSQHCVNTPGSYRCACPSGQRLSPNGKSCHALQPPPGTEVAASPALNHSGVSGETRGEIQALRSRVEALEQKLQLVLAPFHNFVPSAADDASTDPIRLLIHSLRQLDRIDSLSDQIAFLEERLETCSCKNER</sequence>
<dbReference type="EMBL" id="AGCU01069840">
    <property type="status" value="NOT_ANNOTATED_CDS"/>
    <property type="molecule type" value="Genomic_DNA"/>
</dbReference>
<dbReference type="PROSITE" id="PS00010">
    <property type="entry name" value="ASX_HYDROXYL"/>
    <property type="match status" value="1"/>
</dbReference>
<dbReference type="EMBL" id="AGCU01069839">
    <property type="status" value="NOT_ANNOTATED_CDS"/>
    <property type="molecule type" value="Genomic_DNA"/>
</dbReference>
<evidence type="ECO:0000256" key="2">
    <source>
        <dbReference type="ARBA" id="ARBA00022729"/>
    </source>
</evidence>
<dbReference type="Ensembl" id="ENSPSIT00000011276.1">
    <property type="protein sequence ID" value="ENSPSIP00000011219.1"/>
    <property type="gene ID" value="ENSPSIG00000010118.1"/>
</dbReference>
<dbReference type="RefSeq" id="XP_006120821.1">
    <property type="nucleotide sequence ID" value="XM_006120759.3"/>
</dbReference>
<dbReference type="EMBL" id="AGCU01069841">
    <property type="status" value="NOT_ANNOTATED_CDS"/>
    <property type="molecule type" value="Genomic_DNA"/>
</dbReference>
<reference evidence="12" key="2">
    <citation type="journal article" date="2013" name="Nat. Genet.">
        <title>The draft genomes of soft-shell turtle and green sea turtle yield insights into the development and evolution of the turtle-specific body plan.</title>
        <authorList>
            <person name="Wang Z."/>
            <person name="Pascual-Anaya J."/>
            <person name="Zadissa A."/>
            <person name="Li W."/>
            <person name="Niimura Y."/>
            <person name="Huang Z."/>
            <person name="Li C."/>
            <person name="White S."/>
            <person name="Xiong Z."/>
            <person name="Fang D."/>
            <person name="Wang B."/>
            <person name="Ming Y."/>
            <person name="Chen Y."/>
            <person name="Zheng Y."/>
            <person name="Kuraku S."/>
            <person name="Pignatelli M."/>
            <person name="Herrero J."/>
            <person name="Beal K."/>
            <person name="Nozawa M."/>
            <person name="Li Q."/>
            <person name="Wang J."/>
            <person name="Zhang H."/>
            <person name="Yu L."/>
            <person name="Shigenobu S."/>
            <person name="Wang J."/>
            <person name="Liu J."/>
            <person name="Flicek P."/>
            <person name="Searle S."/>
            <person name="Wang J."/>
            <person name="Kuratani S."/>
            <person name="Yin Y."/>
            <person name="Aken B."/>
            <person name="Zhang G."/>
            <person name="Irie N."/>
        </authorList>
    </citation>
    <scope>NUCLEOTIDE SEQUENCE [LARGE SCALE GENOMIC DNA]</scope>
    <source>
        <strain evidence="12">Daiwa-1</strain>
    </source>
</reference>
<feature type="chain" id="PRO_5003904558" evidence="8">
    <location>
        <begin position="20"/>
        <end position="279"/>
    </location>
</feature>
<dbReference type="Pfam" id="PF07546">
    <property type="entry name" value="EMI"/>
    <property type="match status" value="1"/>
</dbReference>
<reference evidence="12" key="1">
    <citation type="submission" date="2011-10" db="EMBL/GenBank/DDBJ databases">
        <authorList>
            <consortium name="Soft-shell Turtle Genome Consortium"/>
        </authorList>
    </citation>
    <scope>NUCLEOTIDE SEQUENCE [LARGE SCALE GENOMIC DNA]</scope>
    <source>
        <strain evidence="12">Daiwa-1</strain>
    </source>
</reference>
<evidence type="ECO:0000256" key="1">
    <source>
        <dbReference type="ARBA" id="ARBA00022536"/>
    </source>
</evidence>
<dbReference type="InterPro" id="IPR050969">
    <property type="entry name" value="Dev_Signal_Modulators"/>
</dbReference>
<dbReference type="AlphaFoldDB" id="K7FT59"/>
<dbReference type="Proteomes" id="UP000007267">
    <property type="component" value="Unassembled WGS sequence"/>
</dbReference>
<evidence type="ECO:0000313" key="12">
    <source>
        <dbReference type="Proteomes" id="UP000007267"/>
    </source>
</evidence>
<evidence type="ECO:0000313" key="11">
    <source>
        <dbReference type="Ensembl" id="ENSPSIP00000011219.1"/>
    </source>
</evidence>
<dbReference type="SMART" id="SM00181">
    <property type="entry name" value="EGF"/>
    <property type="match status" value="2"/>
</dbReference>
<keyword evidence="12" id="KW-1185">Reference proteome</keyword>
<proteinExistence type="predicted"/>
<dbReference type="GO" id="GO:0005102">
    <property type="term" value="F:signaling receptor binding"/>
    <property type="evidence" value="ECO:0007669"/>
    <property type="project" value="TreeGrafter"/>
</dbReference>
<reference evidence="11" key="4">
    <citation type="submission" date="2025-09" db="UniProtKB">
        <authorList>
            <consortium name="Ensembl"/>
        </authorList>
    </citation>
    <scope>IDENTIFICATION</scope>
</reference>
<dbReference type="PROSITE" id="PS51041">
    <property type="entry name" value="EMI"/>
    <property type="match status" value="1"/>
</dbReference>
<dbReference type="PROSITE" id="PS00022">
    <property type="entry name" value="EGF_1"/>
    <property type="match status" value="1"/>
</dbReference>
<dbReference type="EMBL" id="AGCU01069837">
    <property type="status" value="NOT_ANNOTATED_CDS"/>
    <property type="molecule type" value="Genomic_DNA"/>
</dbReference>
<dbReference type="PROSITE" id="PS01187">
    <property type="entry name" value="EGF_CA"/>
    <property type="match status" value="1"/>
</dbReference>
<dbReference type="GO" id="GO:0009986">
    <property type="term" value="C:cell surface"/>
    <property type="evidence" value="ECO:0007669"/>
    <property type="project" value="TreeGrafter"/>
</dbReference>
<feature type="disulfide bond" evidence="7">
    <location>
        <begin position="107"/>
        <end position="117"/>
    </location>
</feature>
<reference evidence="11" key="3">
    <citation type="submission" date="2025-08" db="UniProtKB">
        <authorList>
            <consortium name="Ensembl"/>
        </authorList>
    </citation>
    <scope>IDENTIFICATION</scope>
</reference>
<gene>
    <name evidence="11" type="primary">EGFL7</name>
</gene>
<protein>
    <submittedName>
        <fullName evidence="11">EGF like domain multiple 7</fullName>
    </submittedName>
</protein>
<dbReference type="KEGG" id="pss:102459779"/>
<evidence type="ECO:0000256" key="8">
    <source>
        <dbReference type="SAM" id="SignalP"/>
    </source>
</evidence>
<dbReference type="PANTHER" id="PTHR14949:SF21">
    <property type="entry name" value="EPIDERMAL GROWTH FACTOR-LIKE PROTEIN 7"/>
    <property type="match status" value="1"/>
</dbReference>
<keyword evidence="3" id="KW-0677">Repeat</keyword>
<dbReference type="InterPro" id="IPR000152">
    <property type="entry name" value="EGF-type_Asp/Asn_hydroxyl_site"/>
</dbReference>
<dbReference type="InterPro" id="IPR011489">
    <property type="entry name" value="EMI_domain"/>
</dbReference>
<feature type="signal peptide" evidence="8">
    <location>
        <begin position="1"/>
        <end position="19"/>
    </location>
</feature>
<dbReference type="FunFam" id="2.10.25.10:FF:000010">
    <property type="entry name" value="Pro-epidermal growth factor"/>
    <property type="match status" value="1"/>
</dbReference>
<dbReference type="GO" id="GO:0005509">
    <property type="term" value="F:calcium ion binding"/>
    <property type="evidence" value="ECO:0007669"/>
    <property type="project" value="InterPro"/>
</dbReference>
<accession>K7FT59</accession>
<feature type="domain" description="EGF-like" evidence="9">
    <location>
        <begin position="103"/>
        <end position="135"/>
    </location>
</feature>
<feature type="disulfide bond" evidence="7">
    <location>
        <begin position="125"/>
        <end position="134"/>
    </location>
</feature>
<dbReference type="GO" id="GO:0045746">
    <property type="term" value="P:negative regulation of Notch signaling pathway"/>
    <property type="evidence" value="ECO:0007669"/>
    <property type="project" value="Ensembl"/>
</dbReference>
<dbReference type="eggNOG" id="KOG1217">
    <property type="taxonomic scope" value="Eukaryota"/>
</dbReference>
<dbReference type="GeneID" id="102459779"/>
<dbReference type="SUPFAM" id="SSF57196">
    <property type="entry name" value="EGF/Laminin"/>
    <property type="match status" value="2"/>
</dbReference>
<evidence type="ECO:0000259" key="9">
    <source>
        <dbReference type="PROSITE" id="PS50026"/>
    </source>
</evidence>
<dbReference type="EMBL" id="AGCU01069838">
    <property type="status" value="NOT_ANNOTATED_CDS"/>
    <property type="molecule type" value="Genomic_DNA"/>
</dbReference>
<evidence type="ECO:0000256" key="5">
    <source>
        <dbReference type="ARBA" id="ARBA00023054"/>
    </source>
</evidence>
<evidence type="ECO:0000259" key="10">
    <source>
        <dbReference type="PROSITE" id="PS51041"/>
    </source>
</evidence>
<organism evidence="11 12">
    <name type="scientific">Pelodiscus sinensis</name>
    <name type="common">Chinese softshell turtle</name>
    <name type="synonym">Trionyx sinensis</name>
    <dbReference type="NCBI Taxonomy" id="13735"/>
    <lineage>
        <taxon>Eukaryota</taxon>
        <taxon>Metazoa</taxon>
        <taxon>Chordata</taxon>
        <taxon>Craniata</taxon>
        <taxon>Vertebrata</taxon>
        <taxon>Euteleostomi</taxon>
        <taxon>Archelosauria</taxon>
        <taxon>Testudinata</taxon>
        <taxon>Testudines</taxon>
        <taxon>Cryptodira</taxon>
        <taxon>Trionychia</taxon>
        <taxon>Trionychidae</taxon>
        <taxon>Pelodiscus</taxon>
    </lineage>
</organism>
<keyword evidence="1 7" id="KW-0245">EGF-like domain</keyword>
<dbReference type="GO" id="GO:0001938">
    <property type="term" value="P:positive regulation of endothelial cell proliferation"/>
    <property type="evidence" value="ECO:0007669"/>
    <property type="project" value="Ensembl"/>
</dbReference>
<dbReference type="Gene3D" id="2.10.25.10">
    <property type="entry name" value="Laminin"/>
    <property type="match status" value="2"/>
</dbReference>
<dbReference type="InterPro" id="IPR018097">
    <property type="entry name" value="EGF_Ca-bd_CS"/>
</dbReference>
<dbReference type="RefSeq" id="XP_014427846.1">
    <property type="nucleotide sequence ID" value="XM_014572360.2"/>
</dbReference>
<evidence type="ECO:0000256" key="3">
    <source>
        <dbReference type="ARBA" id="ARBA00022737"/>
    </source>
</evidence>
<dbReference type="HOGENOM" id="CLU_083642_0_0_1"/>
<dbReference type="SMART" id="SM00179">
    <property type="entry name" value="EGF_CA"/>
    <property type="match status" value="2"/>
</dbReference>
<dbReference type="CTD" id="51162"/>